<reference evidence="6" key="1">
    <citation type="submission" date="2023-03" db="EMBL/GenBank/DDBJ databases">
        <title>Massive genome expansion in bonnet fungi (Mycena s.s.) driven by repeated elements and novel gene families across ecological guilds.</title>
        <authorList>
            <consortium name="Lawrence Berkeley National Laboratory"/>
            <person name="Harder C.B."/>
            <person name="Miyauchi S."/>
            <person name="Viragh M."/>
            <person name="Kuo A."/>
            <person name="Thoen E."/>
            <person name="Andreopoulos B."/>
            <person name="Lu D."/>
            <person name="Skrede I."/>
            <person name="Drula E."/>
            <person name="Henrissat B."/>
            <person name="Morin E."/>
            <person name="Kohler A."/>
            <person name="Barry K."/>
            <person name="LaButti K."/>
            <person name="Morin E."/>
            <person name="Salamov A."/>
            <person name="Lipzen A."/>
            <person name="Mereny Z."/>
            <person name="Hegedus B."/>
            <person name="Baldrian P."/>
            <person name="Stursova M."/>
            <person name="Weitz H."/>
            <person name="Taylor A."/>
            <person name="Grigoriev I.V."/>
            <person name="Nagy L.G."/>
            <person name="Martin F."/>
            <person name="Kauserud H."/>
        </authorList>
    </citation>
    <scope>NUCLEOTIDE SEQUENCE</scope>
    <source>
        <strain evidence="6">9144</strain>
    </source>
</reference>
<comment type="caution">
    <text evidence="6">The sequence shown here is derived from an EMBL/GenBank/DDBJ whole genome shotgun (WGS) entry which is preliminary data.</text>
</comment>
<dbReference type="PROSITE" id="PS50865">
    <property type="entry name" value="ZF_MYND_2"/>
    <property type="match status" value="1"/>
</dbReference>
<dbReference type="Proteomes" id="UP001219525">
    <property type="component" value="Unassembled WGS sequence"/>
</dbReference>
<evidence type="ECO:0000256" key="1">
    <source>
        <dbReference type="ARBA" id="ARBA00022723"/>
    </source>
</evidence>
<dbReference type="GO" id="GO:0008270">
    <property type="term" value="F:zinc ion binding"/>
    <property type="evidence" value="ECO:0007669"/>
    <property type="project" value="UniProtKB-KW"/>
</dbReference>
<dbReference type="EMBL" id="JARJCW010000045">
    <property type="protein sequence ID" value="KAJ7204936.1"/>
    <property type="molecule type" value="Genomic_DNA"/>
</dbReference>
<dbReference type="InterPro" id="IPR002893">
    <property type="entry name" value="Znf_MYND"/>
</dbReference>
<organism evidence="6 7">
    <name type="scientific">Mycena pura</name>
    <dbReference type="NCBI Taxonomy" id="153505"/>
    <lineage>
        <taxon>Eukaryota</taxon>
        <taxon>Fungi</taxon>
        <taxon>Dikarya</taxon>
        <taxon>Basidiomycota</taxon>
        <taxon>Agaricomycotina</taxon>
        <taxon>Agaricomycetes</taxon>
        <taxon>Agaricomycetidae</taxon>
        <taxon>Agaricales</taxon>
        <taxon>Marasmiineae</taxon>
        <taxon>Mycenaceae</taxon>
        <taxon>Mycena</taxon>
    </lineage>
</organism>
<keyword evidence="7" id="KW-1185">Reference proteome</keyword>
<dbReference type="Gene3D" id="6.10.140.2220">
    <property type="match status" value="1"/>
</dbReference>
<dbReference type="Pfam" id="PF01753">
    <property type="entry name" value="zf-MYND"/>
    <property type="match status" value="1"/>
</dbReference>
<dbReference type="SUPFAM" id="SSF144232">
    <property type="entry name" value="HIT/MYND zinc finger-like"/>
    <property type="match status" value="1"/>
</dbReference>
<accession>A0AAD6V777</accession>
<name>A0AAD6V777_9AGAR</name>
<evidence type="ECO:0000259" key="5">
    <source>
        <dbReference type="PROSITE" id="PS50865"/>
    </source>
</evidence>
<feature type="domain" description="MYND-type" evidence="5">
    <location>
        <begin position="419"/>
        <end position="461"/>
    </location>
</feature>
<dbReference type="AlphaFoldDB" id="A0AAD6V777"/>
<evidence type="ECO:0000256" key="3">
    <source>
        <dbReference type="ARBA" id="ARBA00022833"/>
    </source>
</evidence>
<keyword evidence="2 4" id="KW-0863">Zinc-finger</keyword>
<keyword evidence="1" id="KW-0479">Metal-binding</keyword>
<evidence type="ECO:0000256" key="4">
    <source>
        <dbReference type="PROSITE-ProRule" id="PRU00134"/>
    </source>
</evidence>
<keyword evidence="3" id="KW-0862">Zinc</keyword>
<protein>
    <recommendedName>
        <fullName evidence="5">MYND-type domain-containing protein</fullName>
    </recommendedName>
</protein>
<evidence type="ECO:0000313" key="7">
    <source>
        <dbReference type="Proteomes" id="UP001219525"/>
    </source>
</evidence>
<proteinExistence type="predicted"/>
<sequence length="622" mass="69883">MPHPLLALRHVSKLPVALRRRANAALEGNTDELRALNNMIRHTPTAAANLLPVYYAGLDVSEIPSLLAALFSDSELQRDFVAKLSHVVMCLEGITLLDGNRCLPGPPCADIWQRSWPWIEFLGTHRDTLPHLPVLSEVNLLSVVDALARDNEDTAALIRETPGFRIFLFQAWALSFDQARLTPILPAFYVLCIFLQDLPLAITDEHHFEEAIDGSGGNITLLARLVVNHIRCAVQASVVSVGVVSMRSVVSILQARCQVDESFRKILIDEGIVTALTSSACRLSSAPFDAQDQYFNVSWAVRYYLTTPFGHNTFTQALRAGLLRAILAWGRMNPPKPQTLEQLDYVLQLLSKSLVFLSILSQLRTVVKELGFPIDGHTFRGFPISEKWEAFWSILQSRWALMDIHMKQEKGTVKSGCSNAACCLIAPRSELKLCSGCRENIYCSKECQKFDWRHGGHRAMCDKIRGPENNVARRDISFLHSLLDDDYSKLKQSILMKELAYMRSNPGTEFYVRFDYCTPYSPCEVSVEAVSSFELASDIWHYYNTKRARESSGRMQIHVMRMGDGGCDAMWVFPLYSATAERREAVQALAAQTAVGDGHEQRQVDRAAIKRLAELDILEIHV</sequence>
<evidence type="ECO:0000313" key="6">
    <source>
        <dbReference type="EMBL" id="KAJ7204936.1"/>
    </source>
</evidence>
<evidence type="ECO:0000256" key="2">
    <source>
        <dbReference type="ARBA" id="ARBA00022771"/>
    </source>
</evidence>
<gene>
    <name evidence="6" type="ORF">GGX14DRAFT_458986</name>
</gene>